<proteinExistence type="predicted"/>
<evidence type="ECO:0000313" key="2">
    <source>
        <dbReference type="Proteomes" id="UP001322138"/>
    </source>
</evidence>
<organism evidence="1 2">
    <name type="scientific">Podospora bellae-mahoneyi</name>
    <dbReference type="NCBI Taxonomy" id="2093777"/>
    <lineage>
        <taxon>Eukaryota</taxon>
        <taxon>Fungi</taxon>
        <taxon>Dikarya</taxon>
        <taxon>Ascomycota</taxon>
        <taxon>Pezizomycotina</taxon>
        <taxon>Sordariomycetes</taxon>
        <taxon>Sordariomycetidae</taxon>
        <taxon>Sordariales</taxon>
        <taxon>Podosporaceae</taxon>
        <taxon>Podospora</taxon>
    </lineage>
</organism>
<evidence type="ECO:0000313" key="1">
    <source>
        <dbReference type="EMBL" id="KAK4649162.1"/>
    </source>
</evidence>
<protein>
    <submittedName>
        <fullName evidence="1">Uncharacterized protein</fullName>
    </submittedName>
</protein>
<comment type="caution">
    <text evidence="1">The sequence shown here is derived from an EMBL/GenBank/DDBJ whole genome shotgun (WGS) entry which is preliminary data.</text>
</comment>
<reference evidence="1 2" key="1">
    <citation type="journal article" date="2023" name="bioRxiv">
        <title>High-quality genome assemblies of four members of thePodospora anserinaspecies complex.</title>
        <authorList>
            <person name="Ament-Velasquez S.L."/>
            <person name="Vogan A.A."/>
            <person name="Wallerman O."/>
            <person name="Hartmann F."/>
            <person name="Gautier V."/>
            <person name="Silar P."/>
            <person name="Giraud T."/>
            <person name="Johannesson H."/>
        </authorList>
    </citation>
    <scope>NUCLEOTIDE SEQUENCE [LARGE SCALE GENOMIC DNA]</scope>
    <source>
        <strain evidence="1 2">CBS 112042</strain>
    </source>
</reference>
<keyword evidence="2" id="KW-1185">Reference proteome</keyword>
<dbReference type="Proteomes" id="UP001322138">
    <property type="component" value="Unassembled WGS sequence"/>
</dbReference>
<sequence>MPEPLTIAAGGAGVLKVAGEAARSVVALSRAPEEVDGAANDIQACQDKVNELIKLRSKHINFLEKDPDHLKAVDSAIDNARAALREAKPVVERNTTRANRVEKISISRFIRPIQWNIKDRETYKLRWEAMRRTDCEVQVQITRLTTYQDVMVGIRNSQNEEEGDSYSEKEYLNAKRAQRVKGLAALGPVIHEAEVTPTP</sequence>
<accession>A0ABR0G0D4</accession>
<dbReference type="EMBL" id="JAFFGZ010000001">
    <property type="protein sequence ID" value="KAK4649162.1"/>
    <property type="molecule type" value="Genomic_DNA"/>
</dbReference>
<dbReference type="GeneID" id="87891133"/>
<dbReference type="RefSeq" id="XP_062738137.1">
    <property type="nucleotide sequence ID" value="XM_062872049.1"/>
</dbReference>
<name>A0ABR0G0D4_9PEZI</name>
<gene>
    <name evidence="1" type="ORF">QC761_0018520</name>
</gene>